<reference evidence="4" key="2">
    <citation type="submission" date="2010-04" db="EMBL/GenBank/DDBJ databases">
        <authorList>
            <person name="Buell R."/>
            <person name="Hamilton J."/>
            <person name="Hostetler J."/>
        </authorList>
    </citation>
    <scope>NUCLEOTIDE SEQUENCE [LARGE SCALE GENOMIC DNA]</scope>
    <source>
        <strain evidence="4">DAOM:BR144</strain>
    </source>
</reference>
<reference evidence="3" key="3">
    <citation type="submission" date="2015-02" db="UniProtKB">
        <authorList>
            <consortium name="EnsemblProtists"/>
        </authorList>
    </citation>
    <scope>IDENTIFICATION</scope>
    <source>
        <strain evidence="3">DAOM BR144</strain>
    </source>
</reference>
<feature type="domain" description="ATPase AAA-type core" evidence="2">
    <location>
        <begin position="4"/>
        <end position="96"/>
    </location>
</feature>
<evidence type="ECO:0000313" key="3">
    <source>
        <dbReference type="EnsemblProtists" id="PYU1_T005692"/>
    </source>
</evidence>
<dbReference type="Proteomes" id="UP000019132">
    <property type="component" value="Unassembled WGS sequence"/>
</dbReference>
<dbReference type="STRING" id="431595.K3WL50"/>
<protein>
    <recommendedName>
        <fullName evidence="2">ATPase AAA-type core domain-containing protein</fullName>
    </recommendedName>
</protein>
<dbReference type="eggNOG" id="KOG1051">
    <property type="taxonomic scope" value="Eukaryota"/>
</dbReference>
<dbReference type="GO" id="GO:0016887">
    <property type="term" value="F:ATP hydrolysis activity"/>
    <property type="evidence" value="ECO:0007669"/>
    <property type="project" value="InterPro"/>
</dbReference>
<accession>K3WL50</accession>
<comment type="similarity">
    <text evidence="1">Belongs to the ClpA/ClpB family. Torsin subfamily.</text>
</comment>
<keyword evidence="4" id="KW-1185">Reference proteome</keyword>
<dbReference type="AlphaFoldDB" id="K3WL50"/>
<dbReference type="InterPro" id="IPR010448">
    <property type="entry name" value="Torsin"/>
</dbReference>
<evidence type="ECO:0000256" key="1">
    <source>
        <dbReference type="ARBA" id="ARBA00006235"/>
    </source>
</evidence>
<evidence type="ECO:0000259" key="2">
    <source>
        <dbReference type="Pfam" id="PF07724"/>
    </source>
</evidence>
<dbReference type="SUPFAM" id="SSF52540">
    <property type="entry name" value="P-loop containing nucleoside triphosphate hydrolases"/>
    <property type="match status" value="1"/>
</dbReference>
<evidence type="ECO:0000313" key="4">
    <source>
        <dbReference type="Proteomes" id="UP000019132"/>
    </source>
</evidence>
<name>K3WL50_GLOUD</name>
<organism evidence="3 4">
    <name type="scientific">Globisporangium ultimum (strain ATCC 200006 / CBS 805.95 / DAOM BR144)</name>
    <name type="common">Pythium ultimum</name>
    <dbReference type="NCBI Taxonomy" id="431595"/>
    <lineage>
        <taxon>Eukaryota</taxon>
        <taxon>Sar</taxon>
        <taxon>Stramenopiles</taxon>
        <taxon>Oomycota</taxon>
        <taxon>Peronosporomycetes</taxon>
        <taxon>Pythiales</taxon>
        <taxon>Pythiaceae</taxon>
        <taxon>Globisporangium</taxon>
    </lineage>
</organism>
<dbReference type="InParanoid" id="K3WL50"/>
<dbReference type="GO" id="GO:0005737">
    <property type="term" value="C:cytoplasm"/>
    <property type="evidence" value="ECO:0007669"/>
    <property type="project" value="UniProtKB-ARBA"/>
</dbReference>
<dbReference type="PANTHER" id="PTHR10760">
    <property type="entry name" value="TORSIN"/>
    <property type="match status" value="1"/>
</dbReference>
<dbReference type="VEuPathDB" id="FungiDB:PYU1_G005681"/>
<dbReference type="GO" id="GO:0005524">
    <property type="term" value="F:ATP binding"/>
    <property type="evidence" value="ECO:0007669"/>
    <property type="project" value="InterPro"/>
</dbReference>
<dbReference type="HOGENOM" id="CLU_1048066_0_0_1"/>
<dbReference type="EnsemblProtists" id="PYU1_T005692">
    <property type="protein sequence ID" value="PYU1_T005692"/>
    <property type="gene ID" value="PYU1_G005681"/>
</dbReference>
<reference evidence="4" key="1">
    <citation type="journal article" date="2010" name="Genome Biol.">
        <title>Genome sequence of the necrotrophic plant pathogen Pythium ultimum reveals original pathogenicity mechanisms and effector repertoire.</title>
        <authorList>
            <person name="Levesque C.A."/>
            <person name="Brouwer H."/>
            <person name="Cano L."/>
            <person name="Hamilton J.P."/>
            <person name="Holt C."/>
            <person name="Huitema E."/>
            <person name="Raffaele S."/>
            <person name="Robideau G.P."/>
            <person name="Thines M."/>
            <person name="Win J."/>
            <person name="Zerillo M.M."/>
            <person name="Beakes G.W."/>
            <person name="Boore J.L."/>
            <person name="Busam D."/>
            <person name="Dumas B."/>
            <person name="Ferriera S."/>
            <person name="Fuerstenberg S.I."/>
            <person name="Gachon C.M."/>
            <person name="Gaulin E."/>
            <person name="Govers F."/>
            <person name="Grenville-Briggs L."/>
            <person name="Horner N."/>
            <person name="Hostetler J."/>
            <person name="Jiang R.H."/>
            <person name="Johnson J."/>
            <person name="Krajaejun T."/>
            <person name="Lin H."/>
            <person name="Meijer H.J."/>
            <person name="Moore B."/>
            <person name="Morris P."/>
            <person name="Phuntmart V."/>
            <person name="Puiu D."/>
            <person name="Shetty J."/>
            <person name="Stajich J.E."/>
            <person name="Tripathy S."/>
            <person name="Wawra S."/>
            <person name="van West P."/>
            <person name="Whitty B.R."/>
            <person name="Coutinho P.M."/>
            <person name="Henrissat B."/>
            <person name="Martin F."/>
            <person name="Thomas P.D."/>
            <person name="Tyler B.M."/>
            <person name="De Vries R.P."/>
            <person name="Kamoun S."/>
            <person name="Yandell M."/>
            <person name="Tisserat N."/>
            <person name="Buell C.R."/>
        </authorList>
    </citation>
    <scope>NUCLEOTIDE SEQUENCE</scope>
    <source>
        <strain evidence="4">DAOM:BR144</strain>
    </source>
</reference>
<dbReference type="Pfam" id="PF07724">
    <property type="entry name" value="AAA_2"/>
    <property type="match status" value="1"/>
</dbReference>
<dbReference type="OMA" id="WHRLWID"/>
<sequence length="266" mass="30532">INSRLTEHLHRCSGNAVVVFDEVQKVIPHTLDVLLEMMSARAQLVYSKGGITRTLDTSNVIFVFVSDIGVAEMRDALIKYKSRESIPRIKLENSIKNALDAQWERLQFGKVIDKAIPFLPFEPKHIEEIIAFKLSQLDENYRGKYWHRLWIDPGIPYFMSRLDSMLYEKLHIKIDGEARQPKLFAKYGARNVETGPIQFLKSKLLRSIRPFNPDAEVRIDFVENSKRVSITLCAAEVLKRKSSVPIAETDEFTPVSCVVKWEGALE</sequence>
<dbReference type="PANTHER" id="PTHR10760:SF2">
    <property type="entry name" value="LD13476P-RELATED"/>
    <property type="match status" value="1"/>
</dbReference>
<dbReference type="InterPro" id="IPR003959">
    <property type="entry name" value="ATPase_AAA_core"/>
</dbReference>
<dbReference type="EMBL" id="GL376573">
    <property type="status" value="NOT_ANNOTATED_CDS"/>
    <property type="molecule type" value="Genomic_DNA"/>
</dbReference>
<dbReference type="InterPro" id="IPR027417">
    <property type="entry name" value="P-loop_NTPase"/>
</dbReference>
<dbReference type="Gene3D" id="3.40.50.300">
    <property type="entry name" value="P-loop containing nucleotide triphosphate hydrolases"/>
    <property type="match status" value="1"/>
</dbReference>
<proteinExistence type="inferred from homology"/>